<dbReference type="Proteomes" id="UP000266861">
    <property type="component" value="Unassembled WGS sequence"/>
</dbReference>
<dbReference type="EMBL" id="PQFF01000049">
    <property type="protein sequence ID" value="RHZ86302.1"/>
    <property type="molecule type" value="Genomic_DNA"/>
</dbReference>
<name>A0A397JGJ0_9GLOM</name>
<protein>
    <submittedName>
        <fullName evidence="1">Uncharacterized protein</fullName>
    </submittedName>
</protein>
<dbReference type="AlphaFoldDB" id="A0A397JGJ0"/>
<reference evidence="1 2" key="1">
    <citation type="submission" date="2018-08" db="EMBL/GenBank/DDBJ databases">
        <title>Genome and evolution of the arbuscular mycorrhizal fungus Diversispora epigaea (formerly Glomus versiforme) and its bacterial endosymbionts.</title>
        <authorList>
            <person name="Sun X."/>
            <person name="Fei Z."/>
            <person name="Harrison M."/>
        </authorList>
    </citation>
    <scope>NUCLEOTIDE SEQUENCE [LARGE SCALE GENOMIC DNA]</scope>
    <source>
        <strain evidence="1 2">IT104</strain>
    </source>
</reference>
<keyword evidence="2" id="KW-1185">Reference proteome</keyword>
<evidence type="ECO:0000313" key="1">
    <source>
        <dbReference type="EMBL" id="RHZ86302.1"/>
    </source>
</evidence>
<comment type="caution">
    <text evidence="1">The sequence shown here is derived from an EMBL/GenBank/DDBJ whole genome shotgun (WGS) entry which is preliminary data.</text>
</comment>
<organism evidence="1 2">
    <name type="scientific">Diversispora epigaea</name>
    <dbReference type="NCBI Taxonomy" id="1348612"/>
    <lineage>
        <taxon>Eukaryota</taxon>
        <taxon>Fungi</taxon>
        <taxon>Fungi incertae sedis</taxon>
        <taxon>Mucoromycota</taxon>
        <taxon>Glomeromycotina</taxon>
        <taxon>Glomeromycetes</taxon>
        <taxon>Diversisporales</taxon>
        <taxon>Diversisporaceae</taxon>
        <taxon>Diversispora</taxon>
    </lineage>
</organism>
<evidence type="ECO:0000313" key="2">
    <source>
        <dbReference type="Proteomes" id="UP000266861"/>
    </source>
</evidence>
<proteinExistence type="predicted"/>
<gene>
    <name evidence="1" type="ORF">Glove_52g18</name>
</gene>
<sequence length="69" mass="8134">MNVMNSLSLQRVESADEVYELLSQGVSFQHPLAHLTYNSCALIEESDPRPSFKVHFVYWKKKMKLRKFM</sequence>
<dbReference type="OrthoDB" id="642895at2759"/>
<accession>A0A397JGJ0</accession>